<dbReference type="GO" id="GO:0006203">
    <property type="term" value="P:dGTP catabolic process"/>
    <property type="evidence" value="ECO:0007669"/>
    <property type="project" value="TreeGrafter"/>
</dbReference>
<name>A0A517Z2T2_9PLAN</name>
<reference evidence="2 3" key="1">
    <citation type="submission" date="2019-02" db="EMBL/GenBank/DDBJ databases">
        <title>Deep-cultivation of Planctomycetes and their phenomic and genomic characterization uncovers novel biology.</title>
        <authorList>
            <person name="Wiegand S."/>
            <person name="Jogler M."/>
            <person name="Boedeker C."/>
            <person name="Pinto D."/>
            <person name="Vollmers J."/>
            <person name="Rivas-Marin E."/>
            <person name="Kohn T."/>
            <person name="Peeters S.H."/>
            <person name="Heuer A."/>
            <person name="Rast P."/>
            <person name="Oberbeckmann S."/>
            <person name="Bunk B."/>
            <person name="Jeske O."/>
            <person name="Meyerdierks A."/>
            <person name="Storesund J.E."/>
            <person name="Kallscheuer N."/>
            <person name="Luecker S."/>
            <person name="Lage O.M."/>
            <person name="Pohl T."/>
            <person name="Merkel B.J."/>
            <person name="Hornburger P."/>
            <person name="Mueller R.-W."/>
            <person name="Bruemmer F."/>
            <person name="Labrenz M."/>
            <person name="Spormann A.M."/>
            <person name="Op den Camp H."/>
            <person name="Overmann J."/>
            <person name="Amann R."/>
            <person name="Jetten M.S.M."/>
            <person name="Mascher T."/>
            <person name="Medema M.H."/>
            <person name="Devos D.P."/>
            <person name="Kaster A.-K."/>
            <person name="Ovreas L."/>
            <person name="Rohde M."/>
            <person name="Galperin M.Y."/>
            <person name="Jogler C."/>
        </authorList>
    </citation>
    <scope>NUCLEOTIDE SEQUENCE [LARGE SCALE GENOMIC DNA]</scope>
    <source>
        <strain evidence="2 3">Mal4</strain>
    </source>
</reference>
<dbReference type="InterPro" id="IPR045509">
    <property type="entry name" value="HD_assoc_2"/>
</dbReference>
<dbReference type="PANTHER" id="PTHR11373:SF4">
    <property type="entry name" value="DEOXYNUCLEOSIDE TRIPHOSPHATE TRIPHOSPHOHYDROLASE SAMHD1"/>
    <property type="match status" value="1"/>
</dbReference>
<evidence type="ECO:0000313" key="3">
    <source>
        <dbReference type="Proteomes" id="UP000320496"/>
    </source>
</evidence>
<dbReference type="PROSITE" id="PS51831">
    <property type="entry name" value="HD"/>
    <property type="match status" value="1"/>
</dbReference>
<sequence>MTDVHHTYEFRCPVHGFIELSAWEREIISHPAFQRLRRIRQLGWTDHIYPGAMHTRFEHSLGVMHVATAMLDAIVGGGRTLLEEELGFDDAGICRDRILVRLAALLHDLGHTPFSHGAEDLFPEFEEEGRRYVHEEYSAAIIRHRMRDVIENHPANANYRISADDVANLLEGSSESARSLIWREIITGQMDADRIDYLLRDSLHAGVDYGRFDWRRLIGCLALVRTEDERGWRLGVTEGGLHAAESLVLARYLMFTQVYFHKTRVAYDHHLQMALAELLPDGLFPPPHAGQLDAFLRWDDWRVLGRLADGEGGDHGRRLSSRDHYRQVWHSAENPGRHDVETFHMIQGALGSKMPLVASASKSWYRFDESDVPVQSDNPGQAAVPLSHLSDVIKGMRPIGKIMAYSAPENVASARAVVQNCVQSVGRR</sequence>
<dbReference type="GO" id="GO:0008832">
    <property type="term" value="F:dGTPase activity"/>
    <property type="evidence" value="ECO:0007669"/>
    <property type="project" value="TreeGrafter"/>
</dbReference>
<dbReference type="InterPro" id="IPR006674">
    <property type="entry name" value="HD_domain"/>
</dbReference>
<accession>A0A517Z2T2</accession>
<evidence type="ECO:0000313" key="2">
    <source>
        <dbReference type="EMBL" id="QDU36781.1"/>
    </source>
</evidence>
<organism evidence="2 3">
    <name type="scientific">Maioricimonas rarisocia</name>
    <dbReference type="NCBI Taxonomy" id="2528026"/>
    <lineage>
        <taxon>Bacteria</taxon>
        <taxon>Pseudomonadati</taxon>
        <taxon>Planctomycetota</taxon>
        <taxon>Planctomycetia</taxon>
        <taxon>Planctomycetales</taxon>
        <taxon>Planctomycetaceae</taxon>
        <taxon>Maioricimonas</taxon>
    </lineage>
</organism>
<dbReference type="SUPFAM" id="SSF109604">
    <property type="entry name" value="HD-domain/PDEase-like"/>
    <property type="match status" value="1"/>
</dbReference>
<dbReference type="RefSeq" id="WP_197444107.1">
    <property type="nucleotide sequence ID" value="NZ_CP036275.1"/>
</dbReference>
<keyword evidence="2" id="KW-0378">Hydrolase</keyword>
<protein>
    <submittedName>
        <fullName evidence="2">Deoxyguanosinetriphosphate triphosphohydrolase-like protein</fullName>
    </submittedName>
</protein>
<evidence type="ECO:0000259" key="1">
    <source>
        <dbReference type="PROSITE" id="PS51831"/>
    </source>
</evidence>
<keyword evidence="3" id="KW-1185">Reference proteome</keyword>
<gene>
    <name evidence="2" type="ORF">Mal4_10790</name>
</gene>
<dbReference type="KEGG" id="mri:Mal4_10790"/>
<dbReference type="AlphaFoldDB" id="A0A517Z2T2"/>
<dbReference type="PANTHER" id="PTHR11373">
    <property type="entry name" value="DEOXYNUCLEOSIDE TRIPHOSPHATE TRIPHOSPHOHYDROLASE"/>
    <property type="match status" value="1"/>
</dbReference>
<dbReference type="Gene3D" id="1.10.3210.10">
    <property type="entry name" value="Hypothetical protein af1432"/>
    <property type="match status" value="1"/>
</dbReference>
<dbReference type="InterPro" id="IPR003607">
    <property type="entry name" value="HD/PDEase_dom"/>
</dbReference>
<feature type="domain" description="HD" evidence="1">
    <location>
        <begin position="56"/>
        <end position="198"/>
    </location>
</feature>
<proteinExistence type="predicted"/>
<dbReference type="InterPro" id="IPR050135">
    <property type="entry name" value="dGTPase-like"/>
</dbReference>
<dbReference type="Proteomes" id="UP000320496">
    <property type="component" value="Chromosome"/>
</dbReference>
<dbReference type="CDD" id="cd00077">
    <property type="entry name" value="HDc"/>
    <property type="match status" value="1"/>
</dbReference>
<dbReference type="SMART" id="SM00471">
    <property type="entry name" value="HDc"/>
    <property type="match status" value="1"/>
</dbReference>
<dbReference type="Pfam" id="PF01966">
    <property type="entry name" value="HD"/>
    <property type="match status" value="1"/>
</dbReference>
<dbReference type="Pfam" id="PF19276">
    <property type="entry name" value="HD_assoc_2"/>
    <property type="match status" value="1"/>
</dbReference>
<dbReference type="EMBL" id="CP036275">
    <property type="protein sequence ID" value="QDU36781.1"/>
    <property type="molecule type" value="Genomic_DNA"/>
</dbReference>